<dbReference type="EMBL" id="CAJQZP010000081">
    <property type="protein sequence ID" value="CAG4937422.1"/>
    <property type="molecule type" value="Genomic_DNA"/>
</dbReference>
<comment type="caution">
    <text evidence="1">The sequence shown here is derived from an EMBL/GenBank/DDBJ whole genome shotgun (WGS) entry which is preliminary data.</text>
</comment>
<dbReference type="OrthoDB" id="7367179at2759"/>
<gene>
    <name evidence="1" type="ORF">PAPOLLO_LOCUS1426</name>
</gene>
<sequence length="130" mass="15136">MPLSIATIYEVFDAKNLGLYFPRKDQCEKFSLFKVGNLAAEEYSEHQQKKEEARIENDKDKNEGKIVFTVDMQAVMMAPKSKISSLYYRTKLQVHNLTFFNVKNRDGFCYLWNETEGGLNSEEFASVWVD</sequence>
<accession>A0A8S3W303</accession>
<name>A0A8S3W303_PARAO</name>
<dbReference type="PANTHER" id="PTHR10773">
    <property type="entry name" value="DNA-DIRECTED RNA POLYMERASES I, II, AND III SUBUNIT RPABC2"/>
    <property type="match status" value="1"/>
</dbReference>
<protein>
    <submittedName>
        <fullName evidence="1">(apollo) hypothetical protein</fullName>
    </submittedName>
</protein>
<reference evidence="1" key="1">
    <citation type="submission" date="2021-04" db="EMBL/GenBank/DDBJ databases">
        <authorList>
            <person name="Tunstrom K."/>
        </authorList>
    </citation>
    <scope>NUCLEOTIDE SEQUENCE</scope>
</reference>
<evidence type="ECO:0000313" key="1">
    <source>
        <dbReference type="EMBL" id="CAG4937422.1"/>
    </source>
</evidence>
<proteinExistence type="predicted"/>
<dbReference type="AlphaFoldDB" id="A0A8S3W303"/>
<keyword evidence="2" id="KW-1185">Reference proteome</keyword>
<organism evidence="1 2">
    <name type="scientific">Parnassius apollo</name>
    <name type="common">Apollo butterfly</name>
    <name type="synonym">Papilio apollo</name>
    <dbReference type="NCBI Taxonomy" id="110799"/>
    <lineage>
        <taxon>Eukaryota</taxon>
        <taxon>Metazoa</taxon>
        <taxon>Ecdysozoa</taxon>
        <taxon>Arthropoda</taxon>
        <taxon>Hexapoda</taxon>
        <taxon>Insecta</taxon>
        <taxon>Pterygota</taxon>
        <taxon>Neoptera</taxon>
        <taxon>Endopterygota</taxon>
        <taxon>Lepidoptera</taxon>
        <taxon>Glossata</taxon>
        <taxon>Ditrysia</taxon>
        <taxon>Papilionoidea</taxon>
        <taxon>Papilionidae</taxon>
        <taxon>Parnassiinae</taxon>
        <taxon>Parnassini</taxon>
        <taxon>Parnassius</taxon>
        <taxon>Parnassius</taxon>
    </lineage>
</organism>
<dbReference type="Proteomes" id="UP000691718">
    <property type="component" value="Unassembled WGS sequence"/>
</dbReference>
<evidence type="ECO:0000313" key="2">
    <source>
        <dbReference type="Proteomes" id="UP000691718"/>
    </source>
</evidence>
<dbReference type="PANTHER" id="PTHR10773:SF19">
    <property type="match status" value="1"/>
</dbReference>